<dbReference type="AlphaFoldDB" id="A0A848CWR8"/>
<evidence type="ECO:0000259" key="1">
    <source>
        <dbReference type="Pfam" id="PF01272"/>
    </source>
</evidence>
<dbReference type="Pfam" id="PF01272">
    <property type="entry name" value="GreA_GreB"/>
    <property type="match status" value="1"/>
</dbReference>
<dbReference type="GO" id="GO:0006354">
    <property type="term" value="P:DNA-templated transcription elongation"/>
    <property type="evidence" value="ECO:0007669"/>
    <property type="project" value="TreeGrafter"/>
</dbReference>
<keyword evidence="2" id="KW-0648">Protein biosynthesis</keyword>
<feature type="domain" description="Transcription elongation factor GreA/GreB C-terminal" evidence="1">
    <location>
        <begin position="70"/>
        <end position="141"/>
    </location>
</feature>
<dbReference type="GO" id="GO:0070063">
    <property type="term" value="F:RNA polymerase binding"/>
    <property type="evidence" value="ECO:0007669"/>
    <property type="project" value="InterPro"/>
</dbReference>
<dbReference type="Proteomes" id="UP000561326">
    <property type="component" value="Unassembled WGS sequence"/>
</dbReference>
<accession>A0A848CWR8</accession>
<dbReference type="InterPro" id="IPR036953">
    <property type="entry name" value="GreA/GreB_C_sf"/>
</dbReference>
<dbReference type="EMBL" id="JABAGO010000007">
    <property type="protein sequence ID" value="NME97826.1"/>
    <property type="molecule type" value="Genomic_DNA"/>
</dbReference>
<dbReference type="OrthoDB" id="2898253at2"/>
<comment type="caution">
    <text evidence="2">The sequence shown here is derived from an EMBL/GenBank/DDBJ whole genome shotgun (WGS) entry which is preliminary data.</text>
</comment>
<proteinExistence type="predicted"/>
<dbReference type="InterPro" id="IPR023459">
    <property type="entry name" value="Tscrpt_elong_fac_GreA/B_fam"/>
</dbReference>
<dbReference type="RefSeq" id="WP_021623156.1">
    <property type="nucleotide sequence ID" value="NZ_CABKST010000203.1"/>
</dbReference>
<reference evidence="2 3" key="1">
    <citation type="submission" date="2020-04" db="EMBL/GenBank/DDBJ databases">
        <authorList>
            <person name="Hitch T.C.A."/>
            <person name="Wylensek D."/>
            <person name="Clavel T."/>
        </authorList>
    </citation>
    <scope>NUCLEOTIDE SEQUENCE [LARGE SCALE GENOMIC DNA]</scope>
    <source>
        <strain evidence="2 3">WB01_D5_05</strain>
    </source>
</reference>
<keyword evidence="2" id="KW-0251">Elongation factor</keyword>
<dbReference type="GeneID" id="92840485"/>
<dbReference type="PANTHER" id="PTHR30437:SF6">
    <property type="entry name" value="TRANSCRIPTION ELONGATION FACTOR GREB"/>
    <property type="match status" value="1"/>
</dbReference>
<dbReference type="GO" id="GO:0032784">
    <property type="term" value="P:regulation of DNA-templated transcription elongation"/>
    <property type="evidence" value="ECO:0007669"/>
    <property type="project" value="InterPro"/>
</dbReference>
<dbReference type="InterPro" id="IPR001437">
    <property type="entry name" value="Tscrpt_elong_fac_GreA/B_C"/>
</dbReference>
<dbReference type="GO" id="GO:0003677">
    <property type="term" value="F:DNA binding"/>
    <property type="evidence" value="ECO:0007669"/>
    <property type="project" value="InterPro"/>
</dbReference>
<dbReference type="PANTHER" id="PTHR30437">
    <property type="entry name" value="TRANSCRIPTION ELONGATION FACTOR GREA"/>
    <property type="match status" value="1"/>
</dbReference>
<protein>
    <submittedName>
        <fullName evidence="2">GreA/GreB family elongation factor</fullName>
    </submittedName>
</protein>
<gene>
    <name evidence="2" type="ORF">HF838_06075</name>
</gene>
<dbReference type="GO" id="GO:0003746">
    <property type="term" value="F:translation elongation factor activity"/>
    <property type="evidence" value="ECO:0007669"/>
    <property type="project" value="UniProtKB-KW"/>
</dbReference>
<sequence length="146" mass="16766">MNHSLSYYPLRKSLIKQLIFIEENMVELLDLYVTSTPVHERDFSFFERYISEVETFLSDSGESTYPALAKVFIGSQVALLYEDDGYVDHFTICFPEKSDPTHGYISFLSPVGRQLLLHDLGEKVTLSTPAGEINVVIKKIEFKDYQ</sequence>
<evidence type="ECO:0000313" key="2">
    <source>
        <dbReference type="EMBL" id="NME97826.1"/>
    </source>
</evidence>
<organism evidence="2 3">
    <name type="scientific">Aneurinibacillus aneurinilyticus</name>
    <name type="common">Bacillus aneurinolyticus</name>
    <dbReference type="NCBI Taxonomy" id="1391"/>
    <lineage>
        <taxon>Bacteria</taxon>
        <taxon>Bacillati</taxon>
        <taxon>Bacillota</taxon>
        <taxon>Bacilli</taxon>
        <taxon>Bacillales</taxon>
        <taxon>Paenibacillaceae</taxon>
        <taxon>Aneurinibacillus group</taxon>
        <taxon>Aneurinibacillus</taxon>
    </lineage>
</organism>
<name>A0A848CWR8_ANEAE</name>
<dbReference type="SUPFAM" id="SSF54534">
    <property type="entry name" value="FKBP-like"/>
    <property type="match status" value="1"/>
</dbReference>
<evidence type="ECO:0000313" key="3">
    <source>
        <dbReference type="Proteomes" id="UP000561326"/>
    </source>
</evidence>
<dbReference type="Gene3D" id="3.10.50.30">
    <property type="entry name" value="Transcription elongation factor, GreA/GreB, C-terminal domain"/>
    <property type="match status" value="1"/>
</dbReference>